<comment type="similarity">
    <text evidence="1">Belongs to the sigma-70 factor family. ECF subfamily.</text>
</comment>
<dbReference type="InterPro" id="IPR007630">
    <property type="entry name" value="RNA_pol_sigma70_r4"/>
</dbReference>
<keyword evidence="4" id="KW-0238">DNA-binding</keyword>
<organism evidence="8 9">
    <name type="scientific">Pseudarcicella hirudinis</name>
    <dbReference type="NCBI Taxonomy" id="1079859"/>
    <lineage>
        <taxon>Bacteria</taxon>
        <taxon>Pseudomonadati</taxon>
        <taxon>Bacteroidota</taxon>
        <taxon>Cytophagia</taxon>
        <taxon>Cytophagales</taxon>
        <taxon>Flectobacillaceae</taxon>
        <taxon>Pseudarcicella</taxon>
    </lineage>
</organism>
<evidence type="ECO:0000256" key="6">
    <source>
        <dbReference type="SAM" id="MobiDB-lite"/>
    </source>
</evidence>
<dbReference type="PANTHER" id="PTHR43133">
    <property type="entry name" value="RNA POLYMERASE ECF-TYPE SIGMA FACTO"/>
    <property type="match status" value="1"/>
</dbReference>
<protein>
    <submittedName>
        <fullName evidence="8">RNA polymerase sigma factor, sigma-70 family</fullName>
    </submittedName>
</protein>
<evidence type="ECO:0000259" key="7">
    <source>
        <dbReference type="Pfam" id="PF04545"/>
    </source>
</evidence>
<feature type="region of interest" description="Disordered" evidence="6">
    <location>
        <begin position="102"/>
        <end position="121"/>
    </location>
</feature>
<dbReference type="Proteomes" id="UP000199306">
    <property type="component" value="Unassembled WGS sequence"/>
</dbReference>
<dbReference type="STRING" id="1079859.SAMN04515674_101167"/>
<feature type="domain" description="RNA polymerase sigma-70 region 4" evidence="7">
    <location>
        <begin position="137"/>
        <end position="186"/>
    </location>
</feature>
<dbReference type="GO" id="GO:0003677">
    <property type="term" value="F:DNA binding"/>
    <property type="evidence" value="ECO:0007669"/>
    <property type="project" value="UniProtKB-KW"/>
</dbReference>
<gene>
    <name evidence="8" type="ORF">SAMN04515674_101167</name>
</gene>
<sequence length="190" mass="22596">MNQKFSPNEVIEILNGGTESEVDKVTAYLYRTYKPKVASYIFLQHGTYEEAKDIFQEVIITFLHQVWEKKFKAMSEKEMEGYFKGIAHHKWLKKKEADGRRRRREDTFLNEGHEESNAPPLERLLQKEDKQIAWQIFQKLDEICQKILIAFYVDGYSLEEIALRYELGSAEAVKLRKFRCVRKLREMLLP</sequence>
<dbReference type="EMBL" id="FOXH01000001">
    <property type="protein sequence ID" value="SFP05456.1"/>
    <property type="molecule type" value="Genomic_DNA"/>
</dbReference>
<evidence type="ECO:0000313" key="8">
    <source>
        <dbReference type="EMBL" id="SFP05456.1"/>
    </source>
</evidence>
<dbReference type="AlphaFoldDB" id="A0A1I5M948"/>
<dbReference type="SUPFAM" id="SSF88946">
    <property type="entry name" value="Sigma2 domain of RNA polymerase sigma factors"/>
    <property type="match status" value="1"/>
</dbReference>
<evidence type="ECO:0000256" key="5">
    <source>
        <dbReference type="ARBA" id="ARBA00023163"/>
    </source>
</evidence>
<dbReference type="InterPro" id="IPR013325">
    <property type="entry name" value="RNA_pol_sigma_r2"/>
</dbReference>
<evidence type="ECO:0000256" key="3">
    <source>
        <dbReference type="ARBA" id="ARBA00023082"/>
    </source>
</evidence>
<evidence type="ECO:0000256" key="1">
    <source>
        <dbReference type="ARBA" id="ARBA00010641"/>
    </source>
</evidence>
<proteinExistence type="inferred from homology"/>
<keyword evidence="3" id="KW-0731">Sigma factor</keyword>
<dbReference type="OrthoDB" id="957546at2"/>
<dbReference type="GO" id="GO:0016987">
    <property type="term" value="F:sigma factor activity"/>
    <property type="evidence" value="ECO:0007669"/>
    <property type="project" value="UniProtKB-KW"/>
</dbReference>
<feature type="compositionally biased region" description="Basic and acidic residues" evidence="6">
    <location>
        <begin position="102"/>
        <end position="116"/>
    </location>
</feature>
<accession>A0A1I5M948</accession>
<dbReference type="InterPro" id="IPR013324">
    <property type="entry name" value="RNA_pol_sigma_r3/r4-like"/>
</dbReference>
<dbReference type="Pfam" id="PF04545">
    <property type="entry name" value="Sigma70_r4"/>
    <property type="match status" value="1"/>
</dbReference>
<dbReference type="PANTHER" id="PTHR43133:SF8">
    <property type="entry name" value="RNA POLYMERASE SIGMA FACTOR HI_1459-RELATED"/>
    <property type="match status" value="1"/>
</dbReference>
<dbReference type="SUPFAM" id="SSF88659">
    <property type="entry name" value="Sigma3 and sigma4 domains of RNA polymerase sigma factors"/>
    <property type="match status" value="1"/>
</dbReference>
<evidence type="ECO:0000313" key="9">
    <source>
        <dbReference type="Proteomes" id="UP000199306"/>
    </source>
</evidence>
<dbReference type="Gene3D" id="1.10.1740.10">
    <property type="match status" value="1"/>
</dbReference>
<dbReference type="InterPro" id="IPR039425">
    <property type="entry name" value="RNA_pol_sigma-70-like"/>
</dbReference>
<name>A0A1I5M948_9BACT</name>
<keyword evidence="5" id="KW-0804">Transcription</keyword>
<evidence type="ECO:0000256" key="2">
    <source>
        <dbReference type="ARBA" id="ARBA00023015"/>
    </source>
</evidence>
<dbReference type="InterPro" id="IPR014284">
    <property type="entry name" value="RNA_pol_sigma-70_dom"/>
</dbReference>
<dbReference type="GO" id="GO:0006352">
    <property type="term" value="P:DNA-templated transcription initiation"/>
    <property type="evidence" value="ECO:0007669"/>
    <property type="project" value="InterPro"/>
</dbReference>
<dbReference type="Gene3D" id="1.10.10.10">
    <property type="entry name" value="Winged helix-like DNA-binding domain superfamily/Winged helix DNA-binding domain"/>
    <property type="match status" value="1"/>
</dbReference>
<dbReference type="InterPro" id="IPR036388">
    <property type="entry name" value="WH-like_DNA-bd_sf"/>
</dbReference>
<keyword evidence="2" id="KW-0805">Transcription regulation</keyword>
<keyword evidence="9" id="KW-1185">Reference proteome</keyword>
<reference evidence="8 9" key="1">
    <citation type="submission" date="2016-10" db="EMBL/GenBank/DDBJ databases">
        <authorList>
            <person name="de Groot N.N."/>
        </authorList>
    </citation>
    <scope>NUCLEOTIDE SEQUENCE [LARGE SCALE GENOMIC DNA]</scope>
    <source>
        <strain evidence="9">E92,LMG 26720,CCM 7988</strain>
    </source>
</reference>
<evidence type="ECO:0000256" key="4">
    <source>
        <dbReference type="ARBA" id="ARBA00023125"/>
    </source>
</evidence>
<dbReference type="RefSeq" id="WP_092010675.1">
    <property type="nucleotide sequence ID" value="NZ_FOXH01000001.1"/>
</dbReference>
<dbReference type="NCBIfam" id="TIGR02937">
    <property type="entry name" value="sigma70-ECF"/>
    <property type="match status" value="1"/>
</dbReference>